<organism evidence="2 3">
    <name type="scientific">Pontibacter rugosus</name>
    <dbReference type="NCBI Taxonomy" id="1745966"/>
    <lineage>
        <taxon>Bacteria</taxon>
        <taxon>Pseudomonadati</taxon>
        <taxon>Bacteroidota</taxon>
        <taxon>Cytophagia</taxon>
        <taxon>Cytophagales</taxon>
        <taxon>Hymenobacteraceae</taxon>
        <taxon>Pontibacter</taxon>
    </lineage>
</organism>
<dbReference type="Proteomes" id="UP001597094">
    <property type="component" value="Unassembled WGS sequence"/>
</dbReference>
<dbReference type="Pfam" id="PF13858">
    <property type="entry name" value="DUF4199"/>
    <property type="match status" value="1"/>
</dbReference>
<reference evidence="3" key="1">
    <citation type="journal article" date="2019" name="Int. J. Syst. Evol. Microbiol.">
        <title>The Global Catalogue of Microorganisms (GCM) 10K type strain sequencing project: providing services to taxonomists for standard genome sequencing and annotation.</title>
        <authorList>
            <consortium name="The Broad Institute Genomics Platform"/>
            <consortium name="The Broad Institute Genome Sequencing Center for Infectious Disease"/>
            <person name="Wu L."/>
            <person name="Ma J."/>
        </authorList>
    </citation>
    <scope>NUCLEOTIDE SEQUENCE [LARGE SCALE GENOMIC DNA]</scope>
    <source>
        <strain evidence="3">JCM 31319</strain>
    </source>
</reference>
<feature type="transmembrane region" description="Helical" evidence="1">
    <location>
        <begin position="40"/>
        <end position="60"/>
    </location>
</feature>
<feature type="transmembrane region" description="Helical" evidence="1">
    <location>
        <begin position="12"/>
        <end position="34"/>
    </location>
</feature>
<evidence type="ECO:0000256" key="1">
    <source>
        <dbReference type="SAM" id="Phobius"/>
    </source>
</evidence>
<feature type="transmembrane region" description="Helical" evidence="1">
    <location>
        <begin position="72"/>
        <end position="96"/>
    </location>
</feature>
<keyword evidence="1" id="KW-0812">Transmembrane</keyword>
<keyword evidence="3" id="KW-1185">Reference proteome</keyword>
<evidence type="ECO:0000313" key="2">
    <source>
        <dbReference type="EMBL" id="MFD1188849.1"/>
    </source>
</evidence>
<keyword evidence="1" id="KW-1133">Transmembrane helix</keyword>
<keyword evidence="1" id="KW-0472">Membrane</keyword>
<proteinExistence type="predicted"/>
<name>A0ABW3SVD3_9BACT</name>
<protein>
    <submittedName>
        <fullName evidence="2">DUF4199 domain-containing protein</fullName>
    </submittedName>
</protein>
<dbReference type="InterPro" id="IPR025250">
    <property type="entry name" value="DUF4199"/>
</dbReference>
<dbReference type="EMBL" id="JBHTLD010000430">
    <property type="protein sequence ID" value="MFD1188849.1"/>
    <property type="molecule type" value="Genomic_DNA"/>
</dbReference>
<dbReference type="RefSeq" id="WP_377533021.1">
    <property type="nucleotide sequence ID" value="NZ_JBHTLD010000430.1"/>
</dbReference>
<sequence>MTEKEPSVSSVALKWGFIFALVGVVFTLILMIAGLAENRWLSSLSYIILIAGIVIAMKNYKSQNYGYMSYGQGLGIGSLVSAIYGFLSGLVSWLYIEFVDPAYMTRVMDKQREAMITQGLTDEQIDAAVAMAENFQGPVTMILGATVITLRLFRVV</sequence>
<accession>A0ABW3SVD3</accession>
<comment type="caution">
    <text evidence="2">The sequence shown here is derived from an EMBL/GenBank/DDBJ whole genome shotgun (WGS) entry which is preliminary data.</text>
</comment>
<evidence type="ECO:0000313" key="3">
    <source>
        <dbReference type="Proteomes" id="UP001597094"/>
    </source>
</evidence>
<gene>
    <name evidence="2" type="ORF">ACFQ2O_21750</name>
</gene>